<proteinExistence type="predicted"/>
<dbReference type="Proteomes" id="UP000011732">
    <property type="component" value="Unassembled WGS sequence"/>
</dbReference>
<feature type="region of interest" description="Disordered" evidence="1">
    <location>
        <begin position="99"/>
        <end position="123"/>
    </location>
</feature>
<dbReference type="PATRIC" id="fig|1284664.3.peg.171"/>
<dbReference type="RefSeq" id="WP_006129735.1">
    <property type="nucleotide sequence ID" value="NZ_AOHP01000004.1"/>
</dbReference>
<dbReference type="EMBL" id="AOHP01000004">
    <property type="protein sequence ID" value="EMF31130.1"/>
    <property type="molecule type" value="Genomic_DNA"/>
</dbReference>
<dbReference type="AlphaFoldDB" id="M3DMB9"/>
<reference evidence="2 3" key="1">
    <citation type="journal article" date="2013" name="Genome Announc.">
        <title>Draft Genome Sequence of Streptomyces gancidicus Strain BKS 13-15.</title>
        <authorList>
            <person name="Kumar S."/>
            <person name="Kaur N."/>
            <person name="Singh N.K."/>
            <person name="Raghava G.P."/>
            <person name="Mayilraj S."/>
        </authorList>
    </citation>
    <scope>NUCLEOTIDE SEQUENCE [LARGE SCALE GENOMIC DNA]</scope>
    <source>
        <strain evidence="2 3">BKS 13-15</strain>
    </source>
</reference>
<organism evidence="2 3">
    <name type="scientific">Streptomyces gancidicus BKS 13-15</name>
    <dbReference type="NCBI Taxonomy" id="1284664"/>
    <lineage>
        <taxon>Bacteria</taxon>
        <taxon>Bacillati</taxon>
        <taxon>Actinomycetota</taxon>
        <taxon>Actinomycetes</taxon>
        <taxon>Kitasatosporales</taxon>
        <taxon>Streptomycetaceae</taxon>
        <taxon>Streptomyces</taxon>
        <taxon>Streptomyces pseudogriseolus group</taxon>
    </lineage>
</organism>
<evidence type="ECO:0000256" key="1">
    <source>
        <dbReference type="SAM" id="MobiDB-lite"/>
    </source>
</evidence>
<comment type="caution">
    <text evidence="2">The sequence shown here is derived from an EMBL/GenBank/DDBJ whole genome shotgun (WGS) entry which is preliminary data.</text>
</comment>
<evidence type="ECO:0000313" key="3">
    <source>
        <dbReference type="Proteomes" id="UP000011732"/>
    </source>
</evidence>
<protein>
    <submittedName>
        <fullName evidence="2">Uncharacterized protein</fullName>
    </submittedName>
</protein>
<sequence>MFRIVRAGRLAALQAQADAARAKADATEVVLGRVRVALARAEGELVVLRGQSYLDAEDRVSLRALLRSVRRQAKDREKVAVLFRKGQLVSAHASRQAAEAAAEAEGAPREGWVSSPLGAPLPPEADVAWRVTVLPVQAEQ</sequence>
<name>M3DMB9_STREZ</name>
<keyword evidence="3" id="KW-1185">Reference proteome</keyword>
<gene>
    <name evidence="2" type="ORF">H114_00837</name>
</gene>
<evidence type="ECO:0000313" key="2">
    <source>
        <dbReference type="EMBL" id="EMF31130.1"/>
    </source>
</evidence>
<accession>M3DMB9</accession>